<organism evidence="1">
    <name type="scientific">mine drainage metagenome</name>
    <dbReference type="NCBI Taxonomy" id="410659"/>
    <lineage>
        <taxon>unclassified sequences</taxon>
        <taxon>metagenomes</taxon>
        <taxon>ecological metagenomes</taxon>
    </lineage>
</organism>
<dbReference type="EMBL" id="MLJW01000047">
    <property type="protein sequence ID" value="OIR05799.1"/>
    <property type="molecule type" value="Genomic_DNA"/>
</dbReference>
<accession>A0A1J5SBR0</accession>
<sequence length="236" mass="27723">MAGKARHACFLGCNKHNALYEVCLIAAQCRWLLRSTRAKIFCAGSIGRLVMVIAHYNSEVFMTQFPIVKRFVYHVVYYRALLKQYSERQLQNEFWTLTIDAHLLQAVVHWCMIFGSDGTNPTHWKHLSTNQSSQLEQTFRDGLFRETYINQEEWNRYWKEMKHFRDNYAAHRTLNNLCTTPHLDMALKVAYFYDDWIREVISPHTFDEPPLKEFASTLLESTSALAGRLFDATKVQ</sequence>
<gene>
    <name evidence="1" type="ORF">GALL_119250</name>
</gene>
<evidence type="ECO:0000313" key="1">
    <source>
        <dbReference type="EMBL" id="OIR05799.1"/>
    </source>
</evidence>
<proteinExistence type="predicted"/>
<evidence type="ECO:0008006" key="2">
    <source>
        <dbReference type="Google" id="ProtNLM"/>
    </source>
</evidence>
<comment type="caution">
    <text evidence="1">The sequence shown here is derived from an EMBL/GenBank/DDBJ whole genome shotgun (WGS) entry which is preliminary data.</text>
</comment>
<dbReference type="AlphaFoldDB" id="A0A1J5SBR0"/>
<reference evidence="1" key="1">
    <citation type="submission" date="2016-10" db="EMBL/GenBank/DDBJ databases">
        <title>Sequence of Gallionella enrichment culture.</title>
        <authorList>
            <person name="Poehlein A."/>
            <person name="Muehling M."/>
            <person name="Daniel R."/>
        </authorList>
    </citation>
    <scope>NUCLEOTIDE SEQUENCE</scope>
</reference>
<name>A0A1J5SBR0_9ZZZZ</name>
<protein>
    <recommendedName>
        <fullName evidence="2">HEPN AbiU2-like domain-containing protein</fullName>
    </recommendedName>
</protein>